<dbReference type="EMBL" id="JANIBK010000019">
    <property type="protein sequence ID" value="MCQ8127914.1"/>
    <property type="molecule type" value="Genomic_DNA"/>
</dbReference>
<dbReference type="InterPro" id="IPR041561">
    <property type="entry name" value="PglD_N"/>
</dbReference>
<keyword evidence="2" id="KW-0808">Transferase</keyword>
<organism evidence="6 7">
    <name type="scientific">Methylomonas rivi</name>
    <dbReference type="NCBI Taxonomy" id="2952226"/>
    <lineage>
        <taxon>Bacteria</taxon>
        <taxon>Pseudomonadati</taxon>
        <taxon>Pseudomonadota</taxon>
        <taxon>Gammaproteobacteria</taxon>
        <taxon>Methylococcales</taxon>
        <taxon>Methylococcaceae</taxon>
        <taxon>Methylomonas</taxon>
    </lineage>
</organism>
<name>A0ABT1U261_9GAMM</name>
<reference evidence="6 7" key="1">
    <citation type="submission" date="2022-07" db="EMBL/GenBank/DDBJ databases">
        <title>Methylomonas rivi sp. nov., Methylomonas rosea sp. nov., Methylomonas aureus sp. nov. and Methylomonas subterranea sp. nov., four novel methanotrophs isolated from a freshwater creek and the deep terrestrial subsurface.</title>
        <authorList>
            <person name="Abin C."/>
            <person name="Sankaranarayanan K."/>
            <person name="Garner C."/>
            <person name="Sindelar R."/>
            <person name="Kotary K."/>
            <person name="Garner R."/>
            <person name="Barclay S."/>
            <person name="Lawson P."/>
            <person name="Krumholz L."/>
        </authorList>
    </citation>
    <scope>NUCLEOTIDE SEQUENCE [LARGE SCALE GENOMIC DNA]</scope>
    <source>
        <strain evidence="6 7">WSC-6</strain>
    </source>
</reference>
<dbReference type="NCBIfam" id="TIGR03570">
    <property type="entry name" value="NeuD_NnaD"/>
    <property type="match status" value="1"/>
</dbReference>
<dbReference type="InterPro" id="IPR050179">
    <property type="entry name" value="Trans_hexapeptide_repeat"/>
</dbReference>
<dbReference type="Gene3D" id="3.40.50.20">
    <property type="match status" value="1"/>
</dbReference>
<comment type="similarity">
    <text evidence="1">Belongs to the transferase hexapeptide repeat family.</text>
</comment>
<dbReference type="Gene3D" id="2.160.10.10">
    <property type="entry name" value="Hexapeptide repeat proteins"/>
    <property type="match status" value="1"/>
</dbReference>
<gene>
    <name evidence="6" type="ORF">NP596_05510</name>
</gene>
<dbReference type="InterPro" id="IPR011004">
    <property type="entry name" value="Trimer_LpxA-like_sf"/>
</dbReference>
<dbReference type="CDD" id="cd03360">
    <property type="entry name" value="LbH_AT_putative"/>
    <property type="match status" value="1"/>
</dbReference>
<accession>A0ABT1U261</accession>
<dbReference type="Pfam" id="PF17836">
    <property type="entry name" value="PglD_N"/>
    <property type="match status" value="1"/>
</dbReference>
<evidence type="ECO:0000259" key="5">
    <source>
        <dbReference type="Pfam" id="PF17836"/>
    </source>
</evidence>
<evidence type="ECO:0000313" key="6">
    <source>
        <dbReference type="EMBL" id="MCQ8127914.1"/>
    </source>
</evidence>
<dbReference type="PANTHER" id="PTHR43300">
    <property type="entry name" value="ACETYLTRANSFERASE"/>
    <property type="match status" value="1"/>
</dbReference>
<evidence type="ECO:0000313" key="7">
    <source>
        <dbReference type="Proteomes" id="UP001524586"/>
    </source>
</evidence>
<evidence type="ECO:0000256" key="2">
    <source>
        <dbReference type="ARBA" id="ARBA00022679"/>
    </source>
</evidence>
<dbReference type="PANTHER" id="PTHR43300:SF7">
    <property type="entry name" value="UDP-N-ACETYLBACILLOSAMINE N-ACETYLTRANSFERASE"/>
    <property type="match status" value="1"/>
</dbReference>
<protein>
    <submittedName>
        <fullName evidence="6">Acetyltransferase</fullName>
    </submittedName>
</protein>
<proteinExistence type="inferred from homology"/>
<sequence length="209" mass="21943">MSKPSLILIGAGGHARSCIDVIEQQGQFHIAGLVGLVEQKHATQLGYSVIASDDELPSLVNTYSYALITVGQIKSADQRMRLFQKVRQLGFSLPVIISPTAHVSRHASIDSGTIVMHGAIVNAGAKVGSNCIVNSRALIEHDTIVEDHCHIATGAILNGDVSLGAGSFIGSGSAIKQGVKIGARCLVGMGVTVRHDLSDFAHFMGHDKA</sequence>
<dbReference type="PROSITE" id="PS00101">
    <property type="entry name" value="HEXAPEP_TRANSFERASES"/>
    <property type="match status" value="1"/>
</dbReference>
<keyword evidence="7" id="KW-1185">Reference proteome</keyword>
<keyword evidence="3" id="KW-0677">Repeat</keyword>
<dbReference type="InterPro" id="IPR001451">
    <property type="entry name" value="Hexapep"/>
</dbReference>
<evidence type="ECO:0000256" key="3">
    <source>
        <dbReference type="ARBA" id="ARBA00022737"/>
    </source>
</evidence>
<dbReference type="InterPro" id="IPR020019">
    <property type="entry name" value="AcTrfase_PglD-like"/>
</dbReference>
<dbReference type="RefSeq" id="WP_256614274.1">
    <property type="nucleotide sequence ID" value="NZ_JANIBK010000019.1"/>
</dbReference>
<feature type="domain" description="PglD N-terminal" evidence="5">
    <location>
        <begin position="6"/>
        <end position="74"/>
    </location>
</feature>
<dbReference type="InterPro" id="IPR018357">
    <property type="entry name" value="Hexapep_transf_CS"/>
</dbReference>
<dbReference type="Proteomes" id="UP001524586">
    <property type="component" value="Unassembled WGS sequence"/>
</dbReference>
<comment type="caution">
    <text evidence="6">The sequence shown here is derived from an EMBL/GenBank/DDBJ whole genome shotgun (WGS) entry which is preliminary data.</text>
</comment>
<evidence type="ECO:0000256" key="1">
    <source>
        <dbReference type="ARBA" id="ARBA00007274"/>
    </source>
</evidence>
<evidence type="ECO:0000256" key="4">
    <source>
        <dbReference type="ARBA" id="ARBA00023315"/>
    </source>
</evidence>
<dbReference type="SUPFAM" id="SSF51161">
    <property type="entry name" value="Trimeric LpxA-like enzymes"/>
    <property type="match status" value="1"/>
</dbReference>
<dbReference type="Pfam" id="PF00132">
    <property type="entry name" value="Hexapep"/>
    <property type="match status" value="1"/>
</dbReference>
<keyword evidence="4" id="KW-0012">Acyltransferase</keyword>